<feature type="domain" description="DUF4988" evidence="2">
    <location>
        <begin position="33"/>
        <end position="162"/>
    </location>
</feature>
<dbReference type="EMBL" id="VWLE01000031">
    <property type="protein sequence ID" value="KAA3953860.1"/>
    <property type="molecule type" value="Genomic_DNA"/>
</dbReference>
<dbReference type="InterPro" id="IPR024361">
    <property type="entry name" value="BACON"/>
</dbReference>
<evidence type="ECO:0008006" key="9">
    <source>
        <dbReference type="Google" id="ProtNLM"/>
    </source>
</evidence>
<dbReference type="InterPro" id="IPR013783">
    <property type="entry name" value="Ig-like_fold"/>
</dbReference>
<evidence type="ECO:0000313" key="6">
    <source>
        <dbReference type="Proteomes" id="UP000323717"/>
    </source>
</evidence>
<feature type="domain" description="BACON" evidence="1">
    <location>
        <begin position="333"/>
        <end position="386"/>
    </location>
</feature>
<sequence length="812" mass="87078">MLITEYMKKFISISLFISACFLGSCSSYDDERIWQDLNEIEKTIGDYEAQTETLTAQMASLSKVLGSSFITLISQDADGNYIISYSDGGGETHTVTIATQGDVIKFPIITAKQDSDGKFYWAQTTDKGKTYTFILDGDGKKFPIGGTMPDVKINENGYWSVNGSSTGVLANDLSNMLFKSAYIDDKTGEAVFILADGQELRMSLQEALSIRFNSPVYNAVTDYTTPVSIPYEIYGTQSENAYVDLFTAYNMEVKIDKISSTLIATMKEGATEGNILLLASAGNNTVLKPIYFTYGTAILDEPIYQGHVGPIQLKGTQMNIEMQISANISYQVNTENEWITYNGTRALVTTTHAFTILANETGDERTGKITFSNSLYNISSSIDVIQEAKEVEAKGGISTATDLVNFAKAVNNGTNTSRWQNDAGEVVLLNDIDMSSVTSWTPIGDIDASNYTTAEPYVSVHPFTGTFNGQGYAIKNLNCSADITNGGLAYGLFGSIENATVKNLALGDAGTTTIWIMSGTAPKYTVIAPLVCFAKNSVIEGCTNYYNIDFTADNKSGEFNALSGLVGAIINTTIGGESKAQGCANRGFVRTGHISNTGNGGTGMQTAGICAFMAKAEGGKLNYCTNYGDISCPSGRTGGIVATLMYGNIYNCDNRGTIEDDKVGQFEGKEASITYNYKRMGGIVGGTDDLKTKPECTVESCTNYGNVMTHLSVRTGGIIGHSNIQIIGCVNKGAVLGDVFTEGNGTNRHGPGWLCGYSGASTATWTNCKACVCGGYVGDYSKYKDDPTSAPDATNENAFCHANQNFDPSINF</sequence>
<evidence type="ECO:0000313" key="8">
    <source>
        <dbReference type="Proteomes" id="UP000435985"/>
    </source>
</evidence>
<dbReference type="Proteomes" id="UP000435985">
    <property type="component" value="Unassembled WGS sequence"/>
</dbReference>
<dbReference type="EMBL" id="VWFO01000003">
    <property type="protein sequence ID" value="KAA4666282.1"/>
    <property type="molecule type" value="Genomic_DNA"/>
</dbReference>
<comment type="caution">
    <text evidence="3">The sequence shown here is derived from an EMBL/GenBank/DDBJ whole genome shotgun (WGS) entry which is preliminary data.</text>
</comment>
<dbReference type="Pfam" id="PF13004">
    <property type="entry name" value="BACON"/>
    <property type="match status" value="1"/>
</dbReference>
<reference evidence="6 7" key="1">
    <citation type="journal article" date="2019" name="Nat. Med.">
        <title>A library of human gut bacterial isolates paired with longitudinal multiomics data enables mechanistic microbiome research.</title>
        <authorList>
            <person name="Poyet M."/>
            <person name="Groussin M."/>
            <person name="Gibbons S.M."/>
            <person name="Avila-Pacheco J."/>
            <person name="Jiang X."/>
            <person name="Kearney S.M."/>
            <person name="Perrotta A.R."/>
            <person name="Berdy B."/>
            <person name="Zhao S."/>
            <person name="Lieberman T.D."/>
            <person name="Swanson P.K."/>
            <person name="Smith M."/>
            <person name="Roesemann S."/>
            <person name="Alexander J.E."/>
            <person name="Rich S.A."/>
            <person name="Livny J."/>
            <person name="Vlamakis H."/>
            <person name="Clish C."/>
            <person name="Bullock K."/>
            <person name="Deik A."/>
            <person name="Scott J."/>
            <person name="Pierce K.A."/>
            <person name="Xavier R.J."/>
            <person name="Alm E.J."/>
        </authorList>
    </citation>
    <scope>NUCLEOTIDE SEQUENCE [LARGE SCALE GENOMIC DNA]</scope>
    <source>
        <strain evidence="5 8">BIOML-A14</strain>
        <strain evidence="3 7">BIOML-A160</strain>
        <strain evidence="4 6">BIOML-A163</strain>
    </source>
</reference>
<evidence type="ECO:0000313" key="4">
    <source>
        <dbReference type="EMBL" id="KAA3953860.1"/>
    </source>
</evidence>
<protein>
    <recommendedName>
        <fullName evidence="9">DUF4988 domain-containing protein</fullName>
    </recommendedName>
</protein>
<proteinExistence type="predicted"/>
<organism evidence="3 7">
    <name type="scientific">Bacteroides ovatus</name>
    <dbReference type="NCBI Taxonomy" id="28116"/>
    <lineage>
        <taxon>Bacteria</taxon>
        <taxon>Pseudomonadati</taxon>
        <taxon>Bacteroidota</taxon>
        <taxon>Bacteroidia</taxon>
        <taxon>Bacteroidales</taxon>
        <taxon>Bacteroidaceae</taxon>
        <taxon>Bacteroides</taxon>
    </lineage>
</organism>
<evidence type="ECO:0000313" key="7">
    <source>
        <dbReference type="Proteomes" id="UP000365824"/>
    </source>
</evidence>
<dbReference type="Proteomes" id="UP000365824">
    <property type="component" value="Unassembled WGS sequence"/>
</dbReference>
<gene>
    <name evidence="5" type="ORF">F3B98_03700</name>
    <name evidence="4" type="ORF">F3D71_04395</name>
    <name evidence="3" type="ORF">F3F25_02320</name>
</gene>
<dbReference type="AlphaFoldDB" id="A0A139L8C8"/>
<dbReference type="Pfam" id="PF16378">
    <property type="entry name" value="DUF4988"/>
    <property type="match status" value="1"/>
</dbReference>
<evidence type="ECO:0000259" key="2">
    <source>
        <dbReference type="Pfam" id="PF16378"/>
    </source>
</evidence>
<evidence type="ECO:0000313" key="5">
    <source>
        <dbReference type="EMBL" id="KAA4666282.1"/>
    </source>
</evidence>
<evidence type="ECO:0000259" key="1">
    <source>
        <dbReference type="Pfam" id="PF13004"/>
    </source>
</evidence>
<accession>A0A139L8C8</accession>
<name>A0A139L8C8_BACOV</name>
<evidence type="ECO:0000313" key="3">
    <source>
        <dbReference type="EMBL" id="KAA3930900.1"/>
    </source>
</evidence>
<dbReference type="Gene3D" id="2.160.20.110">
    <property type="match status" value="1"/>
</dbReference>
<dbReference type="Gene3D" id="2.60.40.10">
    <property type="entry name" value="Immunoglobulins"/>
    <property type="match status" value="1"/>
</dbReference>
<dbReference type="EMBL" id="VWLB01000003">
    <property type="protein sequence ID" value="KAA3930900.1"/>
    <property type="molecule type" value="Genomic_DNA"/>
</dbReference>
<dbReference type="Proteomes" id="UP000323717">
    <property type="component" value="Unassembled WGS sequence"/>
</dbReference>
<dbReference type="InterPro" id="IPR032149">
    <property type="entry name" value="DUF4988"/>
</dbReference>
<dbReference type="CDD" id="cd14948">
    <property type="entry name" value="BACON"/>
    <property type="match status" value="1"/>
</dbReference>